<reference evidence="9 10" key="2">
    <citation type="submission" date="2007-09" db="EMBL/GenBank/DDBJ databases">
        <title>Draft genome sequence of Clostridium bolteae (ATCC BAA-613).</title>
        <authorList>
            <person name="Sudarsanam P."/>
            <person name="Ley R."/>
            <person name="Guruge J."/>
            <person name="Turnbaugh P.J."/>
            <person name="Mahowald M."/>
            <person name="Liep D."/>
            <person name="Gordon J."/>
        </authorList>
    </citation>
    <scope>NUCLEOTIDE SEQUENCE [LARGE SCALE GENOMIC DNA]</scope>
    <source>
        <strain evidence="10">ATCC BAA-613 / DSM 15670 / CCUG 46953 / JCM 12243 / WAL 16351</strain>
    </source>
</reference>
<keyword evidence="5 7" id="KW-1133">Transmembrane helix</keyword>
<evidence type="ECO:0000256" key="2">
    <source>
        <dbReference type="ARBA" id="ARBA00022448"/>
    </source>
</evidence>
<keyword evidence="2 7" id="KW-0813">Transport</keyword>
<evidence type="ECO:0000256" key="7">
    <source>
        <dbReference type="RuleBase" id="RU363032"/>
    </source>
</evidence>
<evidence type="ECO:0000313" key="9">
    <source>
        <dbReference type="EMBL" id="EDP12788.1"/>
    </source>
</evidence>
<evidence type="ECO:0000256" key="6">
    <source>
        <dbReference type="ARBA" id="ARBA00023136"/>
    </source>
</evidence>
<reference evidence="9 10" key="1">
    <citation type="submission" date="2007-08" db="EMBL/GenBank/DDBJ databases">
        <authorList>
            <person name="Fulton L."/>
            <person name="Clifton S."/>
            <person name="Fulton B."/>
            <person name="Xu J."/>
            <person name="Minx P."/>
            <person name="Pepin K.H."/>
            <person name="Johnson M."/>
            <person name="Thiruvilangam P."/>
            <person name="Bhonagiri V."/>
            <person name="Nash W.E."/>
            <person name="Mardis E.R."/>
            <person name="Wilson R.K."/>
        </authorList>
    </citation>
    <scope>NUCLEOTIDE SEQUENCE [LARGE SCALE GENOMIC DNA]</scope>
    <source>
        <strain evidence="10">ATCC BAA-613 / DSM 15670 / CCUG 46953 / JCM 12243 / WAL 16351</strain>
    </source>
</reference>
<sequence>MVRGTMVPLPFNRERRYIMKYGTKNKVHERRAAFLFILPAVVLLAAFLILPAVSTVRYAFTDYNILRPDKIKFCGLDNFVELFGDRDFKKSLVNTIYFTVVVVPFQCILALLLAMLISSRRKGVSIFRAAYFSPNITSMVVVAILWSVLYNPNPSTGLLNAFLTKLGFAPCGFLTDPKTSMNSIIFMSAWQAAGYQMMIFLAGLQAIPGDQYEAASIDGAGAFQKFLYVTLPGLKNVIKYVVMITMIQAMKLFTQPYVMTQGGPQNSTRTLVYYIYEQGFQSRNFGYACSVATVFFVIVVTMSLMLKRVIKAD</sequence>
<dbReference type="InterPro" id="IPR051393">
    <property type="entry name" value="ABC_transporter_permease"/>
</dbReference>
<dbReference type="SUPFAM" id="SSF161098">
    <property type="entry name" value="MetI-like"/>
    <property type="match status" value="1"/>
</dbReference>
<dbReference type="PaxDb" id="411902-CLOBOL_07018"/>
<evidence type="ECO:0000259" key="8">
    <source>
        <dbReference type="PROSITE" id="PS50928"/>
    </source>
</evidence>
<comment type="caution">
    <text evidence="9">The sequence shown here is derived from an EMBL/GenBank/DDBJ whole genome shotgun (WGS) entry which is preliminary data.</text>
</comment>
<dbReference type="AlphaFoldDB" id="A8S4L6"/>
<evidence type="ECO:0000256" key="1">
    <source>
        <dbReference type="ARBA" id="ARBA00004651"/>
    </source>
</evidence>
<keyword evidence="3" id="KW-1003">Cell membrane</keyword>
<evidence type="ECO:0000256" key="3">
    <source>
        <dbReference type="ARBA" id="ARBA00022475"/>
    </source>
</evidence>
<feature type="transmembrane region" description="Helical" evidence="7">
    <location>
        <begin position="96"/>
        <end position="117"/>
    </location>
</feature>
<dbReference type="Gene3D" id="1.10.3720.10">
    <property type="entry name" value="MetI-like"/>
    <property type="match status" value="1"/>
</dbReference>
<proteinExistence type="inferred from homology"/>
<feature type="transmembrane region" description="Helical" evidence="7">
    <location>
        <begin position="285"/>
        <end position="306"/>
    </location>
</feature>
<dbReference type="InterPro" id="IPR035906">
    <property type="entry name" value="MetI-like_sf"/>
</dbReference>
<dbReference type="SUPFAM" id="SSF160964">
    <property type="entry name" value="MalF N-terminal region-like"/>
    <property type="match status" value="1"/>
</dbReference>
<keyword evidence="6 7" id="KW-0472">Membrane</keyword>
<dbReference type="EMBL" id="ABCC02000069">
    <property type="protein sequence ID" value="EDP12788.1"/>
    <property type="molecule type" value="Genomic_DNA"/>
</dbReference>
<dbReference type="GO" id="GO:0055085">
    <property type="term" value="P:transmembrane transport"/>
    <property type="evidence" value="ECO:0007669"/>
    <property type="project" value="InterPro"/>
</dbReference>
<name>A8S4L6_ENTBW</name>
<gene>
    <name evidence="9" type="ORF">CLOBOL_07018</name>
</gene>
<dbReference type="Pfam" id="PF00528">
    <property type="entry name" value="BPD_transp_1"/>
    <property type="match status" value="1"/>
</dbReference>
<dbReference type="PROSITE" id="PS50928">
    <property type="entry name" value="ABC_TM1"/>
    <property type="match status" value="1"/>
</dbReference>
<dbReference type="CDD" id="cd06261">
    <property type="entry name" value="TM_PBP2"/>
    <property type="match status" value="1"/>
</dbReference>
<feature type="domain" description="ABC transmembrane type-1" evidence="8">
    <location>
        <begin position="92"/>
        <end position="306"/>
    </location>
</feature>
<accession>A8S4L6</accession>
<comment type="subcellular location">
    <subcellularLocation>
        <location evidence="1 7">Cell membrane</location>
        <topology evidence="1 7">Multi-pass membrane protein</topology>
    </subcellularLocation>
</comment>
<evidence type="ECO:0000313" key="10">
    <source>
        <dbReference type="Proteomes" id="UP000005396"/>
    </source>
</evidence>
<feature type="transmembrane region" description="Helical" evidence="7">
    <location>
        <begin position="129"/>
        <end position="149"/>
    </location>
</feature>
<organism evidence="9 10">
    <name type="scientific">Enterocloster bolteae (strain ATCC BAA-613 / DSM 15670 / CCUG 46953 / JCM 12243 / WAL 16351)</name>
    <name type="common">Clostridium bolteae</name>
    <dbReference type="NCBI Taxonomy" id="411902"/>
    <lineage>
        <taxon>Bacteria</taxon>
        <taxon>Bacillati</taxon>
        <taxon>Bacillota</taxon>
        <taxon>Clostridia</taxon>
        <taxon>Lachnospirales</taxon>
        <taxon>Lachnospiraceae</taxon>
        <taxon>Enterocloster</taxon>
    </lineage>
</organism>
<protein>
    <recommendedName>
        <fullName evidence="8">ABC transmembrane type-1 domain-containing protein</fullName>
    </recommendedName>
</protein>
<evidence type="ECO:0000256" key="5">
    <source>
        <dbReference type="ARBA" id="ARBA00022989"/>
    </source>
</evidence>
<dbReference type="PANTHER" id="PTHR30193">
    <property type="entry name" value="ABC TRANSPORTER PERMEASE PROTEIN"/>
    <property type="match status" value="1"/>
</dbReference>
<dbReference type="InterPro" id="IPR000515">
    <property type="entry name" value="MetI-like"/>
</dbReference>
<keyword evidence="4 7" id="KW-0812">Transmembrane</keyword>
<dbReference type="HOGENOM" id="CLU_016047_0_2_9"/>
<dbReference type="GO" id="GO:0005886">
    <property type="term" value="C:plasma membrane"/>
    <property type="evidence" value="ECO:0007669"/>
    <property type="project" value="UniProtKB-SubCell"/>
</dbReference>
<dbReference type="eggNOG" id="COG1175">
    <property type="taxonomic scope" value="Bacteria"/>
</dbReference>
<evidence type="ECO:0000256" key="4">
    <source>
        <dbReference type="ARBA" id="ARBA00022692"/>
    </source>
</evidence>
<dbReference type="Proteomes" id="UP000005396">
    <property type="component" value="Unassembled WGS sequence"/>
</dbReference>
<dbReference type="PANTHER" id="PTHR30193:SF37">
    <property type="entry name" value="INNER MEMBRANE ABC TRANSPORTER PERMEASE PROTEIN YCJO"/>
    <property type="match status" value="1"/>
</dbReference>
<comment type="similarity">
    <text evidence="7">Belongs to the binding-protein-dependent transport system permease family.</text>
</comment>